<accession>A0ABU2KL82</accession>
<dbReference type="EMBL" id="JAVRBG010000013">
    <property type="protein sequence ID" value="MDT0295404.1"/>
    <property type="molecule type" value="Genomic_DNA"/>
</dbReference>
<evidence type="ECO:0000313" key="1">
    <source>
        <dbReference type="EMBL" id="MDT0295404.1"/>
    </source>
</evidence>
<protein>
    <submittedName>
        <fullName evidence="1">Uncharacterized protein</fullName>
    </submittedName>
</protein>
<sequence>MKTNIHYLVEAKYWRREVPNIHDKFSVGLPTEADIAETHTKFEHASPIVARGAAFNHYSSILDVLYDGLEKQRTTDAQARIDLQKYLDSGNALELGNTTKFKTSPDFDKGIEIYLVMENLLKKTEEKFLIHGIRYLDYPERLDGGVEESLQGLIKEYTSYQQNGYEIKNNTEALNLEDVGGEKVTIIKTPFNWQKLVLDYKGYDLCDVW</sequence>
<dbReference type="RefSeq" id="WP_311402342.1">
    <property type="nucleotide sequence ID" value="NZ_JAVRBG010000013.1"/>
</dbReference>
<proteinExistence type="predicted"/>
<organism evidence="1 2">
    <name type="scientific">Mesonia ostreae</name>
    <dbReference type="NCBI Taxonomy" id="861110"/>
    <lineage>
        <taxon>Bacteria</taxon>
        <taxon>Pseudomonadati</taxon>
        <taxon>Bacteroidota</taxon>
        <taxon>Flavobacteriia</taxon>
        <taxon>Flavobacteriales</taxon>
        <taxon>Flavobacteriaceae</taxon>
        <taxon>Mesonia</taxon>
    </lineage>
</organism>
<keyword evidence="2" id="KW-1185">Reference proteome</keyword>
<comment type="caution">
    <text evidence="1">The sequence shown here is derived from an EMBL/GenBank/DDBJ whole genome shotgun (WGS) entry which is preliminary data.</text>
</comment>
<name>A0ABU2KL82_9FLAO</name>
<dbReference type="Proteomes" id="UP001182991">
    <property type="component" value="Unassembled WGS sequence"/>
</dbReference>
<gene>
    <name evidence="1" type="ORF">RLT85_12265</name>
</gene>
<reference evidence="2" key="1">
    <citation type="submission" date="2023-07" db="EMBL/GenBank/DDBJ databases">
        <title>Isolating and identifying novel microbial strains from the Mariana Trench.</title>
        <authorList>
            <person name="Fu H."/>
        </authorList>
    </citation>
    <scope>NUCLEOTIDE SEQUENCE [LARGE SCALE GENOMIC DNA]</scope>
    <source>
        <strain evidence="2">T-y2</strain>
    </source>
</reference>
<evidence type="ECO:0000313" key="2">
    <source>
        <dbReference type="Proteomes" id="UP001182991"/>
    </source>
</evidence>